<organism evidence="1 2">
    <name type="scientific">Meloidogyne enterolobii</name>
    <name type="common">Root-knot nematode worm</name>
    <name type="synonym">Meloidogyne mayaguensis</name>
    <dbReference type="NCBI Taxonomy" id="390850"/>
    <lineage>
        <taxon>Eukaryota</taxon>
        <taxon>Metazoa</taxon>
        <taxon>Ecdysozoa</taxon>
        <taxon>Nematoda</taxon>
        <taxon>Chromadorea</taxon>
        <taxon>Rhabditida</taxon>
        <taxon>Tylenchina</taxon>
        <taxon>Tylenchomorpha</taxon>
        <taxon>Tylenchoidea</taxon>
        <taxon>Meloidogynidae</taxon>
        <taxon>Meloidogyninae</taxon>
        <taxon>Meloidogyne</taxon>
    </lineage>
</organism>
<name>A0ACB0XUA0_MELEN</name>
<reference evidence="1" key="1">
    <citation type="submission" date="2023-11" db="EMBL/GenBank/DDBJ databases">
        <authorList>
            <person name="Poullet M."/>
        </authorList>
    </citation>
    <scope>NUCLEOTIDE SEQUENCE</scope>
    <source>
        <strain evidence="1">E1834</strain>
    </source>
</reference>
<evidence type="ECO:0000313" key="1">
    <source>
        <dbReference type="EMBL" id="CAK5017988.1"/>
    </source>
</evidence>
<sequence>MEKNKLEDVIEIFKEKLLRNHWDEINLIGYKVGLLNKNKRNGQISLEEFSSKVISTGNKISN</sequence>
<gene>
    <name evidence="1" type="ORF">MENTE1834_LOCUS3687</name>
</gene>
<protein>
    <submittedName>
        <fullName evidence="1">Uncharacterized protein</fullName>
    </submittedName>
</protein>
<accession>A0ACB0XUA0</accession>
<comment type="caution">
    <text evidence="1">The sequence shown here is derived from an EMBL/GenBank/DDBJ whole genome shotgun (WGS) entry which is preliminary data.</text>
</comment>
<evidence type="ECO:0000313" key="2">
    <source>
        <dbReference type="Proteomes" id="UP001497535"/>
    </source>
</evidence>
<dbReference type="EMBL" id="CAVMJV010000003">
    <property type="protein sequence ID" value="CAK5017988.1"/>
    <property type="molecule type" value="Genomic_DNA"/>
</dbReference>
<keyword evidence="2" id="KW-1185">Reference proteome</keyword>
<dbReference type="Proteomes" id="UP001497535">
    <property type="component" value="Unassembled WGS sequence"/>
</dbReference>
<proteinExistence type="predicted"/>